<evidence type="ECO:0000256" key="1">
    <source>
        <dbReference type="SAM" id="MobiDB-lite"/>
    </source>
</evidence>
<feature type="region of interest" description="Disordered" evidence="1">
    <location>
        <begin position="1"/>
        <end position="33"/>
    </location>
</feature>
<dbReference type="AlphaFoldDB" id="A0A7S3DLD4"/>
<reference evidence="2" key="1">
    <citation type="submission" date="2021-01" db="EMBL/GenBank/DDBJ databases">
        <authorList>
            <person name="Corre E."/>
            <person name="Pelletier E."/>
            <person name="Niang G."/>
            <person name="Scheremetjew M."/>
            <person name="Finn R."/>
            <person name="Kale V."/>
            <person name="Holt S."/>
            <person name="Cochrane G."/>
            <person name="Meng A."/>
            <person name="Brown T."/>
            <person name="Cohen L."/>
        </authorList>
    </citation>
    <scope>NUCLEOTIDE SEQUENCE</scope>
    <source>
        <strain evidence="2">NIES-2562</strain>
    </source>
</reference>
<dbReference type="EMBL" id="HBIB01035799">
    <property type="protein sequence ID" value="CAE0260919.1"/>
    <property type="molecule type" value="Transcribed_RNA"/>
</dbReference>
<organism evidence="2">
    <name type="scientific">Palpitomonas bilix</name>
    <dbReference type="NCBI Taxonomy" id="652834"/>
    <lineage>
        <taxon>Eukaryota</taxon>
        <taxon>Eukaryota incertae sedis</taxon>
    </lineage>
</organism>
<gene>
    <name evidence="2" type="ORF">PBIL07802_LOCUS23208</name>
</gene>
<protein>
    <submittedName>
        <fullName evidence="2">Uncharacterized protein</fullName>
    </submittedName>
</protein>
<sequence length="149" mass="16449">MKMTKKKQSEKRSTMWTKRGKAASRDTRGQKEGQAGITAAKTCGGMSRLAIVLLCLLSLSSLSHVYESACSMSACPANTPVILTQYTTAHHITSHTCFCIALSHTCWHTAMLPFCLLHFGKAAQIYCILLYALYYLYTTATSHTDIAYI</sequence>
<evidence type="ECO:0000313" key="2">
    <source>
        <dbReference type="EMBL" id="CAE0260919.1"/>
    </source>
</evidence>
<name>A0A7S3DLD4_9EUKA</name>
<accession>A0A7S3DLD4</accession>
<proteinExistence type="predicted"/>